<dbReference type="PANTHER" id="PTHR34605:SF3">
    <property type="entry name" value="P CELL-TYPE AGGLUTINATION PROTEIN MAP4-LIKE-RELATED"/>
    <property type="match status" value="1"/>
</dbReference>
<dbReference type="GO" id="GO:0015074">
    <property type="term" value="P:DNA integration"/>
    <property type="evidence" value="ECO:0007669"/>
    <property type="project" value="InterPro"/>
</dbReference>
<evidence type="ECO:0000256" key="3">
    <source>
        <dbReference type="SAM" id="Coils"/>
    </source>
</evidence>
<dbReference type="GO" id="GO:0003677">
    <property type="term" value="F:DNA binding"/>
    <property type="evidence" value="ECO:0007669"/>
    <property type="project" value="UniProtKB-KW"/>
</dbReference>
<dbReference type="AlphaFoldDB" id="A0A1N6PGR3"/>
<feature type="coiled-coil region" evidence="3">
    <location>
        <begin position="99"/>
        <end position="126"/>
    </location>
</feature>
<feature type="domain" description="Tyr recombinase" evidence="5">
    <location>
        <begin position="99"/>
        <end position="308"/>
    </location>
</feature>
<feature type="region of interest" description="Disordered" evidence="4">
    <location>
        <begin position="309"/>
        <end position="337"/>
    </location>
</feature>
<evidence type="ECO:0000313" key="6">
    <source>
        <dbReference type="EMBL" id="SIQ03511.1"/>
    </source>
</evidence>
<dbReference type="Proteomes" id="UP000186079">
    <property type="component" value="Unassembled WGS sequence"/>
</dbReference>
<dbReference type="PANTHER" id="PTHR34605">
    <property type="entry name" value="PHAGE_INTEGRASE DOMAIN-CONTAINING PROTEIN"/>
    <property type="match status" value="1"/>
</dbReference>
<evidence type="ECO:0000313" key="7">
    <source>
        <dbReference type="Proteomes" id="UP000186079"/>
    </source>
</evidence>
<protein>
    <submittedName>
        <fullName evidence="6">Site-specific recombinase XerD</fullName>
    </submittedName>
</protein>
<keyword evidence="1" id="KW-0238">DNA-binding</keyword>
<accession>A0A1N6PGR3</accession>
<evidence type="ECO:0000256" key="2">
    <source>
        <dbReference type="ARBA" id="ARBA00023172"/>
    </source>
</evidence>
<reference evidence="6 7" key="1">
    <citation type="submission" date="2017-01" db="EMBL/GenBank/DDBJ databases">
        <authorList>
            <person name="Mah S.A."/>
            <person name="Swanson W.J."/>
            <person name="Moy G.W."/>
            <person name="Vacquier V.D."/>
        </authorList>
    </citation>
    <scope>NUCLEOTIDE SEQUENCE [LARGE SCALE GENOMIC DNA]</scope>
    <source>
        <strain evidence="6 7">ATCC 29606</strain>
    </source>
</reference>
<sequence length="337" mass="37211">MSEVERYLQAGTRENTRRSYQAAIEHFEVSWGGFLPATNDSVARYLAEHAGTLALNTLKLRLAALSQWHVTQGFPDPTKAPLVRQVLKGIRSLHPAREKQAAPLQLQQLQQVADDLERQAEEALQDGNRAALLRARRDRALLLLGFWRGFRSDELCRLQVEHVQAVAGSGMTLYLPRSKGDRDNLGVTHQAPALRRLCPVQAYLDWIGTAGLTSGSVFRRIDRWGRLAGEGLNPNSLIALLRRILEQAGIPAEAYSSHSLRRGFATWAAGSGWDLKALMQYVGWKDMKSALRYVDATVSFGGLAVEQRPQLPRQVPPAGVKPPLEGPHQAPADGEPG</sequence>
<dbReference type="SUPFAM" id="SSF47823">
    <property type="entry name" value="lambda integrase-like, N-terminal domain"/>
    <property type="match status" value="1"/>
</dbReference>
<evidence type="ECO:0000256" key="1">
    <source>
        <dbReference type="ARBA" id="ARBA00023125"/>
    </source>
</evidence>
<evidence type="ECO:0000256" key="4">
    <source>
        <dbReference type="SAM" id="MobiDB-lite"/>
    </source>
</evidence>
<dbReference type="EMBL" id="FTMC01000002">
    <property type="protein sequence ID" value="SIQ03511.1"/>
    <property type="molecule type" value="Genomic_DNA"/>
</dbReference>
<dbReference type="InterPro" id="IPR002104">
    <property type="entry name" value="Integrase_catalytic"/>
</dbReference>
<dbReference type="PROSITE" id="PS51898">
    <property type="entry name" value="TYR_RECOMBINASE"/>
    <property type="match status" value="1"/>
</dbReference>
<keyword evidence="2" id="KW-0233">DNA recombination</keyword>
<organism evidence="6 7">
    <name type="scientific">Pseudomonas flexibilis</name>
    <dbReference type="NCBI Taxonomy" id="706570"/>
    <lineage>
        <taxon>Bacteria</taxon>
        <taxon>Pseudomonadati</taxon>
        <taxon>Pseudomonadota</taxon>
        <taxon>Gammaproteobacteria</taxon>
        <taxon>Pseudomonadales</taxon>
        <taxon>Pseudomonadaceae</taxon>
        <taxon>Pseudomonas</taxon>
    </lineage>
</organism>
<dbReference type="Gene3D" id="1.10.150.130">
    <property type="match status" value="1"/>
</dbReference>
<dbReference type="Gene3D" id="1.10.443.10">
    <property type="entry name" value="Intergrase catalytic core"/>
    <property type="match status" value="1"/>
</dbReference>
<name>A0A1N6PGR3_9PSED</name>
<evidence type="ECO:0000259" key="5">
    <source>
        <dbReference type="PROSITE" id="PS51898"/>
    </source>
</evidence>
<dbReference type="Pfam" id="PF00589">
    <property type="entry name" value="Phage_integrase"/>
    <property type="match status" value="1"/>
</dbReference>
<proteinExistence type="predicted"/>
<dbReference type="GO" id="GO:0006310">
    <property type="term" value="P:DNA recombination"/>
    <property type="evidence" value="ECO:0007669"/>
    <property type="project" value="UniProtKB-KW"/>
</dbReference>
<dbReference type="CDD" id="cd00799">
    <property type="entry name" value="INT_Cre_C"/>
    <property type="match status" value="1"/>
</dbReference>
<gene>
    <name evidence="6" type="ORF">SAMN05421672_102156</name>
</gene>
<dbReference type="InterPro" id="IPR013762">
    <property type="entry name" value="Integrase-like_cat_sf"/>
</dbReference>
<dbReference type="InterPro" id="IPR052925">
    <property type="entry name" value="Phage_Integrase-like_Recomb"/>
</dbReference>
<dbReference type="InterPro" id="IPR011010">
    <property type="entry name" value="DNA_brk_join_enz"/>
</dbReference>
<keyword evidence="3" id="KW-0175">Coiled coil</keyword>
<dbReference type="SUPFAM" id="SSF56349">
    <property type="entry name" value="DNA breaking-rejoining enzymes"/>
    <property type="match status" value="1"/>
</dbReference>
<dbReference type="RefSeq" id="WP_081993404.1">
    <property type="nucleotide sequence ID" value="NZ_FTMC01000002.1"/>
</dbReference>
<dbReference type="InterPro" id="IPR010998">
    <property type="entry name" value="Integrase_recombinase_N"/>
</dbReference>